<evidence type="ECO:0000256" key="1">
    <source>
        <dbReference type="ARBA" id="ARBA00023125"/>
    </source>
</evidence>
<comment type="caution">
    <text evidence="4">The sequence shown here is derived from an EMBL/GenBank/DDBJ whole genome shotgun (WGS) entry which is preliminary data.</text>
</comment>
<dbReference type="GO" id="GO:0003677">
    <property type="term" value="F:DNA binding"/>
    <property type="evidence" value="ECO:0007669"/>
    <property type="project" value="UniProtKB-KW"/>
</dbReference>
<dbReference type="RefSeq" id="WP_141962440.1">
    <property type="nucleotide sequence ID" value="NZ_VFOZ01000002.1"/>
</dbReference>
<dbReference type="OrthoDB" id="4113332at2"/>
<dbReference type="InterPro" id="IPR042261">
    <property type="entry name" value="Lsr2-like_dimerization"/>
</dbReference>
<keyword evidence="5" id="KW-1185">Reference proteome</keyword>
<dbReference type="InterPro" id="IPR024412">
    <property type="entry name" value="Lsr2_dim_dom"/>
</dbReference>
<feature type="domain" description="Lsr2 dimerization" evidence="2">
    <location>
        <begin position="1"/>
        <end position="61"/>
    </location>
</feature>
<dbReference type="Gene3D" id="4.10.320.10">
    <property type="entry name" value="E3-binding domain"/>
    <property type="match status" value="1"/>
</dbReference>
<protein>
    <submittedName>
        <fullName evidence="4">Lsr2 protein</fullName>
    </submittedName>
</protein>
<evidence type="ECO:0000259" key="3">
    <source>
        <dbReference type="Pfam" id="PF23359"/>
    </source>
</evidence>
<evidence type="ECO:0000313" key="4">
    <source>
        <dbReference type="EMBL" id="TQL90401.1"/>
    </source>
</evidence>
<feature type="domain" description="Lsr2 DNA-binding" evidence="3">
    <location>
        <begin position="79"/>
        <end position="113"/>
    </location>
</feature>
<dbReference type="EMBL" id="VFOZ01000002">
    <property type="protein sequence ID" value="TQL90401.1"/>
    <property type="molecule type" value="Genomic_DNA"/>
</dbReference>
<name>A0A543BZZ4_9ACTN</name>
<organism evidence="4 5">
    <name type="scientific">Actinoallomurus bryophytorum</name>
    <dbReference type="NCBI Taxonomy" id="1490222"/>
    <lineage>
        <taxon>Bacteria</taxon>
        <taxon>Bacillati</taxon>
        <taxon>Actinomycetota</taxon>
        <taxon>Actinomycetes</taxon>
        <taxon>Streptosporangiales</taxon>
        <taxon>Thermomonosporaceae</taxon>
        <taxon>Actinoallomurus</taxon>
    </lineage>
</organism>
<gene>
    <name evidence="4" type="ORF">FB559_7705</name>
</gene>
<keyword evidence="1" id="KW-0238">DNA-binding</keyword>
<accession>A0A543BZZ4</accession>
<dbReference type="Pfam" id="PF11774">
    <property type="entry name" value="Lsr2"/>
    <property type="match status" value="1"/>
</dbReference>
<dbReference type="GO" id="GO:0016746">
    <property type="term" value="F:acyltransferase activity"/>
    <property type="evidence" value="ECO:0007669"/>
    <property type="project" value="InterPro"/>
</dbReference>
<sequence length="121" mass="13590">MATKVIMVDDFDGHDGVDVEKRDFEIGDATYTIDLGDENFKKLQEAIEVLTPYLEKAKRVKQAGRARKATSDTAPRLRGYSNSDVREWARQEGIEVSSRGKIGDEVYEKFIAAHPDANPDD</sequence>
<dbReference type="InterPro" id="IPR036625">
    <property type="entry name" value="E3-bd_dom_sf"/>
</dbReference>
<proteinExistence type="predicted"/>
<dbReference type="Pfam" id="PF23359">
    <property type="entry name" value="Lsr2_DNA-bd"/>
    <property type="match status" value="1"/>
</dbReference>
<evidence type="ECO:0000259" key="2">
    <source>
        <dbReference type="Pfam" id="PF11774"/>
    </source>
</evidence>
<reference evidence="4 5" key="1">
    <citation type="submission" date="2019-06" db="EMBL/GenBank/DDBJ databases">
        <title>Sequencing the genomes of 1000 actinobacteria strains.</title>
        <authorList>
            <person name="Klenk H.-P."/>
        </authorList>
    </citation>
    <scope>NUCLEOTIDE SEQUENCE [LARGE SCALE GENOMIC DNA]</scope>
    <source>
        <strain evidence="4 5">DSM 102200</strain>
    </source>
</reference>
<dbReference type="InterPro" id="IPR055370">
    <property type="entry name" value="Lsr2_DNA-bd"/>
</dbReference>
<dbReference type="Gene3D" id="3.30.60.230">
    <property type="entry name" value="Lsr2, dimerization domain"/>
    <property type="match status" value="1"/>
</dbReference>
<dbReference type="Proteomes" id="UP000316096">
    <property type="component" value="Unassembled WGS sequence"/>
</dbReference>
<evidence type="ECO:0000313" key="5">
    <source>
        <dbReference type="Proteomes" id="UP000316096"/>
    </source>
</evidence>
<dbReference type="AlphaFoldDB" id="A0A543BZZ4"/>